<comment type="caution">
    <text evidence="1">The sequence shown here is derived from an EMBL/GenBank/DDBJ whole genome shotgun (WGS) entry which is preliminary data.</text>
</comment>
<organism evidence="1 2">
    <name type="scientific">Ilex paraguariensis</name>
    <name type="common">yerba mate</name>
    <dbReference type="NCBI Taxonomy" id="185542"/>
    <lineage>
        <taxon>Eukaryota</taxon>
        <taxon>Viridiplantae</taxon>
        <taxon>Streptophyta</taxon>
        <taxon>Embryophyta</taxon>
        <taxon>Tracheophyta</taxon>
        <taxon>Spermatophyta</taxon>
        <taxon>Magnoliopsida</taxon>
        <taxon>eudicotyledons</taxon>
        <taxon>Gunneridae</taxon>
        <taxon>Pentapetalae</taxon>
        <taxon>asterids</taxon>
        <taxon>campanulids</taxon>
        <taxon>Aquifoliales</taxon>
        <taxon>Aquifoliaceae</taxon>
        <taxon>Ilex</taxon>
    </lineage>
</organism>
<sequence>MIWNAKVLMKIQVLAWTVAHGKFHTSDLLHRRRPNSWLAPQWCIMFKCSSESAVMAIFWAIWLERNRRIFKDKGEFVEFLRERAKFLASLWVSTAKEFKDVSFFSLSIGWKAVCS</sequence>
<dbReference type="Proteomes" id="UP001642360">
    <property type="component" value="Unassembled WGS sequence"/>
</dbReference>
<gene>
    <name evidence="1" type="ORF">ILEXP_LOCUS21417</name>
</gene>
<evidence type="ECO:0000313" key="2">
    <source>
        <dbReference type="Proteomes" id="UP001642360"/>
    </source>
</evidence>
<accession>A0ABC8S7M2</accession>
<proteinExistence type="predicted"/>
<protein>
    <recommendedName>
        <fullName evidence="3">Reverse transcriptase zinc-binding domain-containing protein</fullName>
    </recommendedName>
</protein>
<evidence type="ECO:0008006" key="3">
    <source>
        <dbReference type="Google" id="ProtNLM"/>
    </source>
</evidence>
<reference evidence="1 2" key="1">
    <citation type="submission" date="2024-02" db="EMBL/GenBank/DDBJ databases">
        <authorList>
            <person name="Vignale AGUSTIN F."/>
            <person name="Sosa J E."/>
            <person name="Modenutti C."/>
        </authorList>
    </citation>
    <scope>NUCLEOTIDE SEQUENCE [LARGE SCALE GENOMIC DNA]</scope>
</reference>
<name>A0ABC8S7M2_9AQUA</name>
<keyword evidence="2" id="KW-1185">Reference proteome</keyword>
<evidence type="ECO:0000313" key="1">
    <source>
        <dbReference type="EMBL" id="CAK9153169.1"/>
    </source>
</evidence>
<dbReference type="AlphaFoldDB" id="A0ABC8S7M2"/>
<dbReference type="EMBL" id="CAUOFW020002358">
    <property type="protein sequence ID" value="CAK9153169.1"/>
    <property type="molecule type" value="Genomic_DNA"/>
</dbReference>